<feature type="region of interest" description="Disordered" evidence="1">
    <location>
        <begin position="329"/>
        <end position="390"/>
    </location>
</feature>
<evidence type="ECO:0000256" key="1">
    <source>
        <dbReference type="SAM" id="MobiDB-lite"/>
    </source>
</evidence>
<reference evidence="2" key="1">
    <citation type="submission" date="2021-01" db="EMBL/GenBank/DDBJ databases">
        <authorList>
            <person name="Corre E."/>
            <person name="Pelletier E."/>
            <person name="Niang G."/>
            <person name="Scheremetjew M."/>
            <person name="Finn R."/>
            <person name="Kale V."/>
            <person name="Holt S."/>
            <person name="Cochrane G."/>
            <person name="Meng A."/>
            <person name="Brown T."/>
            <person name="Cohen L."/>
        </authorList>
    </citation>
    <scope>NUCLEOTIDE SEQUENCE</scope>
    <source>
        <strain evidence="2">RCC1871</strain>
    </source>
</reference>
<dbReference type="GO" id="GO:0042796">
    <property type="term" value="P:snRNA transcription by RNA polymerase III"/>
    <property type="evidence" value="ECO:0007669"/>
    <property type="project" value="TreeGrafter"/>
</dbReference>
<organism evidence="2">
    <name type="scientific">Chloropicon roscoffensis</name>
    <dbReference type="NCBI Taxonomy" id="1461544"/>
    <lineage>
        <taxon>Eukaryota</taxon>
        <taxon>Viridiplantae</taxon>
        <taxon>Chlorophyta</taxon>
        <taxon>Chloropicophyceae</taxon>
        <taxon>Chloropicales</taxon>
        <taxon>Chloropicaceae</taxon>
        <taxon>Chloropicon</taxon>
    </lineage>
</organism>
<accession>A0A7S3CE75</accession>
<feature type="compositionally biased region" description="Acidic residues" evidence="1">
    <location>
        <begin position="354"/>
        <end position="390"/>
    </location>
</feature>
<dbReference type="AlphaFoldDB" id="A0A7S3CE75"/>
<dbReference type="PANTHER" id="PTHR15131">
    <property type="entry name" value="SMALL NUCLEAR RNA ACTIVATING COMPLEX, POLYPEPTIDE 1"/>
    <property type="match status" value="1"/>
</dbReference>
<dbReference type="GO" id="GO:0019185">
    <property type="term" value="C:snRNA-activating protein complex"/>
    <property type="evidence" value="ECO:0007669"/>
    <property type="project" value="TreeGrafter"/>
</dbReference>
<dbReference type="GO" id="GO:0042795">
    <property type="term" value="P:snRNA transcription by RNA polymerase II"/>
    <property type="evidence" value="ECO:0007669"/>
    <property type="project" value="TreeGrafter"/>
</dbReference>
<evidence type="ECO:0000313" key="3">
    <source>
        <dbReference type="EMBL" id="WZN63401.1"/>
    </source>
</evidence>
<dbReference type="Proteomes" id="UP001472866">
    <property type="component" value="Chromosome 07"/>
</dbReference>
<dbReference type="EMBL" id="CP151507">
    <property type="protein sequence ID" value="WZN63401.1"/>
    <property type="molecule type" value="Genomic_DNA"/>
</dbReference>
<gene>
    <name evidence="2" type="ORF">CROS1456_LOCUS6906</name>
    <name evidence="3" type="ORF">HKI87_07g49490</name>
</gene>
<dbReference type="Pfam" id="PF09808">
    <property type="entry name" value="SNAPC1"/>
    <property type="match status" value="1"/>
</dbReference>
<evidence type="ECO:0000313" key="4">
    <source>
        <dbReference type="Proteomes" id="UP001472866"/>
    </source>
</evidence>
<dbReference type="PANTHER" id="PTHR15131:SF3">
    <property type="entry name" value="SNRNA-ACTIVATING PROTEIN COMPLEX SUBUNIT 1"/>
    <property type="match status" value="1"/>
</dbReference>
<sequence>MAKVEKRQRKFKAGTTSGVNMVAEVVEAFSASVEEQSKKSDCKSDLLAFRNFRQLWTKNDLTRRVLEQVHGESKVAKDACVSLQKLFHACLQNATFAPKGKGPRLQRSARDKFREMTRHCAGIYAAYVIYAIQPVHPKVRIYLPYPKAEELLHVLWDLRCEARLHDCHRIAQELASDDAFVFGALNKDKPRTSSEVQKKKGLTFENWKEVKAAEEVAKSCLDDVEGRLERERLEAYYAKIKAFGVDPVDLPGKIATLQAELRKDMNSLMQTRIDRQTSRPPTNQLFGQRKRYEFQQGSSGVEDKEPSTDELIAALPARWRKRIREAEEKKRMAELNKRPPSRGRKRGRRKAEAPVEDEDPSTEDLFDGYDSDEVGDDDDLARELEEELDM</sequence>
<dbReference type="GO" id="GO:0043565">
    <property type="term" value="F:sequence-specific DNA binding"/>
    <property type="evidence" value="ECO:0007669"/>
    <property type="project" value="TreeGrafter"/>
</dbReference>
<reference evidence="3 4" key="2">
    <citation type="submission" date="2024-03" db="EMBL/GenBank/DDBJ databases">
        <title>Complete genome sequence of the green alga Chloropicon roscoffensis RCC1871.</title>
        <authorList>
            <person name="Lemieux C."/>
            <person name="Pombert J.-F."/>
            <person name="Otis C."/>
            <person name="Turmel M."/>
        </authorList>
    </citation>
    <scope>NUCLEOTIDE SEQUENCE [LARGE SCALE GENOMIC DNA]</scope>
    <source>
        <strain evidence="3 4">RCC1871</strain>
    </source>
</reference>
<name>A0A7S3CE75_9CHLO</name>
<feature type="compositionally biased region" description="Basic residues" evidence="1">
    <location>
        <begin position="339"/>
        <end position="349"/>
    </location>
</feature>
<feature type="region of interest" description="Disordered" evidence="1">
    <location>
        <begin position="270"/>
        <end position="289"/>
    </location>
</feature>
<proteinExistence type="predicted"/>
<keyword evidence="4" id="KW-1185">Reference proteome</keyword>
<dbReference type="InterPro" id="IPR019188">
    <property type="entry name" value="SNAPC1"/>
</dbReference>
<protein>
    <submittedName>
        <fullName evidence="2">Uncharacterized protein</fullName>
    </submittedName>
</protein>
<evidence type="ECO:0000313" key="2">
    <source>
        <dbReference type="EMBL" id="CAE0193815.1"/>
    </source>
</evidence>
<dbReference type="EMBL" id="HBHZ01008971">
    <property type="protein sequence ID" value="CAE0193815.1"/>
    <property type="molecule type" value="Transcribed_RNA"/>
</dbReference>